<dbReference type="AlphaFoldDB" id="A0A936YV26"/>
<proteinExistence type="predicted"/>
<evidence type="ECO:0000313" key="2">
    <source>
        <dbReference type="EMBL" id="MBL0374041.1"/>
    </source>
</evidence>
<name>A0A936YV26_9HYPH</name>
<sequence length="815" mass="88351">MVAAVATAIAPIFGAASTTVATVGLYAATTAASYFVQQATAPKPESGTKLQASFGGATAQSIIIGEKETAGHWIYAGSWGRPNKTPNGYYVRVYVLSAVRVTGFKSTVWRDNVKDSLDETASSGIVNGKTFGKPVVGLKDGDEPQAWIKFLDGTQTVADDYLVEVFGGLASRPWTAAMIGRGRPMMIVTERYNKKAPSSTHNFTAVPQGMPLYDWRKDSTNGGSGSHRWGDESTYEYSANPFVAAYNIKRGIYRGSEWLYGGRNWPARRFDNDSWTAAANVCDENVTLANGSTEKRCRVGMEFNLSEEPLTVIERILSACNGRLVESGGIYKVYAGAIPAAVVSITDDDIVISQGVSGDMFPGRESVYNSVTGSYCEPENGGQMKAFKRRTNADQLAADNGQIRAIEMTLDYCRSNTQAQRVARFAVNDNLRLVKHVIPLPAWARKLEPGDVINWNSTRLGYVNKKFIAGDVTLGNDGIVWLAIREANPNDSDWTVGDEDPYTVGVYGDIVPSSQTFAATVSAINIRNNAGTPRRPGIRIAATVDADDVDCKALKYRVRLKDTGTIIAKGRDDDFFDEFGANTIDIAHAAFLPGEDYQVIYKVIPYSDRATGWSAWGAGNVTLTNVPFARQDIAQGAIGNAEIDTDAVTTGNIRKNQISQKQAMTGSAGGSFTNAAKHSGDDFVIQMNGAKSINNENGSLILVDVDITLAAFYSYPGASGPISRYAEGTLTLYRQDAGSTKQTPIRSWKVDAVSKQKKNTYSSNHTLHIKETFAGGDASVATVRYFLKLKWKCQCTMGSSGVSANAKMQVYWNRR</sequence>
<evidence type="ECO:0000313" key="3">
    <source>
        <dbReference type="Proteomes" id="UP000633219"/>
    </source>
</evidence>
<feature type="domain" description="Tip attachment protein J" evidence="1">
    <location>
        <begin position="308"/>
        <end position="456"/>
    </location>
</feature>
<keyword evidence="3" id="KW-1185">Reference proteome</keyword>
<reference evidence="2" key="1">
    <citation type="submission" date="2021-01" db="EMBL/GenBank/DDBJ databases">
        <title>Rhizobium sp. strain KVB221 16S ribosomal RNA gene Genome sequencing and assembly.</title>
        <authorList>
            <person name="Kang M."/>
        </authorList>
    </citation>
    <scope>NUCLEOTIDE SEQUENCE</scope>
    <source>
        <strain evidence="2">KVB221</strain>
    </source>
</reference>
<dbReference type="RefSeq" id="WP_201661592.1">
    <property type="nucleotide sequence ID" value="NZ_JAEQNC010000010.1"/>
</dbReference>
<dbReference type="Pfam" id="PF13550">
    <property type="entry name" value="Phage-tail_3"/>
    <property type="match status" value="1"/>
</dbReference>
<protein>
    <recommendedName>
        <fullName evidence="1">Tip attachment protein J domain-containing protein</fullName>
    </recommendedName>
</protein>
<dbReference type="EMBL" id="JAEQNC010000010">
    <property type="protein sequence ID" value="MBL0374041.1"/>
    <property type="molecule type" value="Genomic_DNA"/>
</dbReference>
<evidence type="ECO:0000259" key="1">
    <source>
        <dbReference type="Pfam" id="PF13550"/>
    </source>
</evidence>
<accession>A0A936YV26</accession>
<comment type="caution">
    <text evidence="2">The sequence shown here is derived from an EMBL/GenBank/DDBJ whole genome shotgun (WGS) entry which is preliminary data.</text>
</comment>
<organism evidence="2 3">
    <name type="scientific">Rhizobium setariae</name>
    <dbReference type="NCBI Taxonomy" id="2801340"/>
    <lineage>
        <taxon>Bacteria</taxon>
        <taxon>Pseudomonadati</taxon>
        <taxon>Pseudomonadota</taxon>
        <taxon>Alphaproteobacteria</taxon>
        <taxon>Hyphomicrobiales</taxon>
        <taxon>Rhizobiaceae</taxon>
        <taxon>Rhizobium/Agrobacterium group</taxon>
        <taxon>Rhizobium</taxon>
    </lineage>
</organism>
<dbReference type="Proteomes" id="UP000633219">
    <property type="component" value="Unassembled WGS sequence"/>
</dbReference>
<dbReference type="InterPro" id="IPR032876">
    <property type="entry name" value="J_dom"/>
</dbReference>
<gene>
    <name evidence="2" type="ORF">JJB09_18630</name>
</gene>